<dbReference type="InterPro" id="IPR009279">
    <property type="entry name" value="Portal_Mu"/>
</dbReference>
<feature type="compositionally biased region" description="Acidic residues" evidence="1">
    <location>
        <begin position="413"/>
        <end position="423"/>
    </location>
</feature>
<evidence type="ECO:0000256" key="1">
    <source>
        <dbReference type="SAM" id="MobiDB-lite"/>
    </source>
</evidence>
<keyword evidence="3" id="KW-1185">Reference proteome</keyword>
<evidence type="ECO:0000313" key="3">
    <source>
        <dbReference type="Proteomes" id="UP000582646"/>
    </source>
</evidence>
<gene>
    <name evidence="2" type="ORF">HF999_10880</name>
</gene>
<protein>
    <submittedName>
        <fullName evidence="2">DUF935 family protein</fullName>
    </submittedName>
</protein>
<feature type="region of interest" description="Disordered" evidence="1">
    <location>
        <begin position="395"/>
        <end position="432"/>
    </location>
</feature>
<accession>A0A846X3V0</accession>
<sequence length="463" mass="51610">MAKSLSKQRSKEIGKSGTNIFDGFITGEEYNQDLVGRRAYEIYDEMRRSNATVRAVLSAIKLPVISAVWGVQAASSDPKDEEVAKFVEYNLTKILKWRAFLSEALTHLDFGFAVFECVWGVQEVDGIPRVVVKKLAFRKQTTISKWVQEDGKPGVTQWTHQGERFSIPADQLLVITNQQEGDNYEGVSVLRSAYQHWYIMKNLYKIDAIGHERQALGVVRIQHPSNADGKDIERAEEAARNLRANEEAFIRQPEGWAIEFMDMKAGTLKDIEPSLNHHDRQISKNVLAQWLEIGAQGSSGTLAASGDQSRLFDLANKAVADNIAAEVTEQVVKQLVDSNFNVTEYPTVVAEQVGKEDLTTLSSVVKTLIDAKVLTPSDADEAYLRKLIRLPKAEEGEERRVVDGTPAPAQADGEQEADEDQEIGDAPADDVKANRAMRARFLSASRTMKRLLEKSLYGPTDKD</sequence>
<dbReference type="RefSeq" id="WP_168545898.1">
    <property type="nucleotide sequence ID" value="NZ_BAAAKS010000064.1"/>
</dbReference>
<dbReference type="EMBL" id="JAAXOQ010000012">
    <property type="protein sequence ID" value="NKY18872.1"/>
    <property type="molecule type" value="Genomic_DNA"/>
</dbReference>
<organism evidence="2 3">
    <name type="scientific">Tsukamurella spumae</name>
    <dbReference type="NCBI Taxonomy" id="44753"/>
    <lineage>
        <taxon>Bacteria</taxon>
        <taxon>Bacillati</taxon>
        <taxon>Actinomycetota</taxon>
        <taxon>Actinomycetes</taxon>
        <taxon>Mycobacteriales</taxon>
        <taxon>Tsukamurellaceae</taxon>
        <taxon>Tsukamurella</taxon>
    </lineage>
</organism>
<evidence type="ECO:0000313" key="2">
    <source>
        <dbReference type="EMBL" id="NKY18872.1"/>
    </source>
</evidence>
<proteinExistence type="predicted"/>
<dbReference type="Proteomes" id="UP000582646">
    <property type="component" value="Unassembled WGS sequence"/>
</dbReference>
<dbReference type="AlphaFoldDB" id="A0A846X3V0"/>
<comment type="caution">
    <text evidence="2">The sequence shown here is derived from an EMBL/GenBank/DDBJ whole genome shotgun (WGS) entry which is preliminary data.</text>
</comment>
<name>A0A846X3V0_9ACTN</name>
<dbReference type="Pfam" id="PF06074">
    <property type="entry name" value="Portal_Mu"/>
    <property type="match status" value="1"/>
</dbReference>
<reference evidence="2 3" key="1">
    <citation type="submission" date="2020-04" db="EMBL/GenBank/DDBJ databases">
        <title>MicrobeNet Type strains.</title>
        <authorList>
            <person name="Nicholson A.C."/>
        </authorList>
    </citation>
    <scope>NUCLEOTIDE SEQUENCE [LARGE SCALE GENOMIC DNA]</scope>
    <source>
        <strain evidence="2 3">DSM 44113</strain>
    </source>
</reference>